<feature type="transmembrane region" description="Helical" evidence="7">
    <location>
        <begin position="16"/>
        <end position="39"/>
    </location>
</feature>
<dbReference type="InterPro" id="IPR036259">
    <property type="entry name" value="MFS_trans_sf"/>
</dbReference>
<feature type="transmembrane region" description="Helical" evidence="7">
    <location>
        <begin position="296"/>
        <end position="316"/>
    </location>
</feature>
<feature type="transmembrane region" description="Helical" evidence="7">
    <location>
        <begin position="168"/>
        <end position="187"/>
    </location>
</feature>
<evidence type="ECO:0000313" key="8">
    <source>
        <dbReference type="EMBL" id="GAA2156300.1"/>
    </source>
</evidence>
<feature type="transmembrane region" description="Helical" evidence="7">
    <location>
        <begin position="140"/>
        <end position="162"/>
    </location>
</feature>
<evidence type="ECO:0000256" key="6">
    <source>
        <dbReference type="SAM" id="MobiDB-lite"/>
    </source>
</evidence>
<dbReference type="PANTHER" id="PTHR23513:SF11">
    <property type="entry name" value="STAPHYLOFERRIN A TRANSPORTER"/>
    <property type="match status" value="1"/>
</dbReference>
<dbReference type="PANTHER" id="PTHR23513">
    <property type="entry name" value="INTEGRAL MEMBRANE EFFLUX PROTEIN-RELATED"/>
    <property type="match status" value="1"/>
</dbReference>
<feature type="transmembrane region" description="Helical" evidence="7">
    <location>
        <begin position="102"/>
        <end position="120"/>
    </location>
</feature>
<feature type="transmembrane region" description="Helical" evidence="7">
    <location>
        <begin position="45"/>
        <end position="67"/>
    </location>
</feature>
<dbReference type="RefSeq" id="WP_344468865.1">
    <property type="nucleotide sequence ID" value="NZ_BAAANT010000051.1"/>
</dbReference>
<feature type="transmembrane region" description="Helical" evidence="7">
    <location>
        <begin position="337"/>
        <end position="355"/>
    </location>
</feature>
<dbReference type="EMBL" id="BAAANT010000051">
    <property type="protein sequence ID" value="GAA2156300.1"/>
    <property type="molecule type" value="Genomic_DNA"/>
</dbReference>
<evidence type="ECO:0000256" key="7">
    <source>
        <dbReference type="SAM" id="Phobius"/>
    </source>
</evidence>
<dbReference type="InterPro" id="IPR011701">
    <property type="entry name" value="MFS"/>
</dbReference>
<evidence type="ECO:0000256" key="5">
    <source>
        <dbReference type="ARBA" id="ARBA00023136"/>
    </source>
</evidence>
<dbReference type="Pfam" id="PF07690">
    <property type="entry name" value="MFS_1"/>
    <property type="match status" value="1"/>
</dbReference>
<comment type="subcellular location">
    <subcellularLocation>
        <location evidence="1">Cell membrane</location>
        <topology evidence="1">Multi-pass membrane protein</topology>
    </subcellularLocation>
</comment>
<keyword evidence="4 7" id="KW-1133">Transmembrane helix</keyword>
<comment type="caution">
    <text evidence="8">The sequence shown here is derived from an EMBL/GenBank/DDBJ whole genome shotgun (WGS) entry which is preliminary data.</text>
</comment>
<feature type="transmembrane region" description="Helical" evidence="7">
    <location>
        <begin position="79"/>
        <end position="96"/>
    </location>
</feature>
<evidence type="ECO:0000313" key="9">
    <source>
        <dbReference type="Proteomes" id="UP001422759"/>
    </source>
</evidence>
<accession>A0ABP5LY49</accession>
<evidence type="ECO:0000256" key="2">
    <source>
        <dbReference type="ARBA" id="ARBA00022475"/>
    </source>
</evidence>
<proteinExistence type="predicted"/>
<dbReference type="Gene3D" id="1.20.1250.20">
    <property type="entry name" value="MFS general substrate transporter like domains"/>
    <property type="match status" value="1"/>
</dbReference>
<keyword evidence="3 7" id="KW-0812">Transmembrane</keyword>
<feature type="region of interest" description="Disordered" evidence="6">
    <location>
        <begin position="387"/>
        <end position="413"/>
    </location>
</feature>
<keyword evidence="9" id="KW-1185">Reference proteome</keyword>
<keyword evidence="5 7" id="KW-0472">Membrane</keyword>
<gene>
    <name evidence="8" type="ORF">GCM10009760_57120</name>
</gene>
<sequence length="413" mass="42187">MRTYQELFRVPEFKPLFAAVACMVAGGTVTSLALATVVFDRTGSALLAAVSMFGASFAQVLGATTLLSLGDHLPPRRTTVVLALVFAAAALALSRPGTPVPVMLAIVLGVGLVNSVGGAVRWGLVSEILPEDGYLLGRSVLNMAGGVVQIAGNGVGAALLGFASPRAALLLSACLYLTGALVARFGLTRRPPRAAGRPTVRQTWRVNRRLLADRAVRRVYLALWVPNGLVVGAEALFVPYAGASAGALFMAAALGTLAGNTAVGRFVPKHRRSALALPLPLLMAVPYLLFPLRPGLAAGVLLVGAASVGFSTGLLWQDRLVALVPPEIRGQALGLHSSGMLTLQALCAAGAGLAAGRLSPAAAMALMAGLSVLVTLALAPGLRRDAAPGPARGRTAGQTLTPKSSAMPRSPEA</sequence>
<protein>
    <submittedName>
        <fullName evidence="8">MFS transporter</fullName>
    </submittedName>
</protein>
<dbReference type="SUPFAM" id="SSF103473">
    <property type="entry name" value="MFS general substrate transporter"/>
    <property type="match status" value="1"/>
</dbReference>
<feature type="transmembrane region" description="Helical" evidence="7">
    <location>
        <begin position="274"/>
        <end position="290"/>
    </location>
</feature>
<dbReference type="Proteomes" id="UP001422759">
    <property type="component" value="Unassembled WGS sequence"/>
</dbReference>
<evidence type="ECO:0000256" key="3">
    <source>
        <dbReference type="ARBA" id="ARBA00022692"/>
    </source>
</evidence>
<organism evidence="8 9">
    <name type="scientific">Kitasatospora kazusensis</name>
    <dbReference type="NCBI Taxonomy" id="407974"/>
    <lineage>
        <taxon>Bacteria</taxon>
        <taxon>Bacillati</taxon>
        <taxon>Actinomycetota</taxon>
        <taxon>Actinomycetes</taxon>
        <taxon>Kitasatosporales</taxon>
        <taxon>Streptomycetaceae</taxon>
        <taxon>Kitasatospora</taxon>
    </lineage>
</organism>
<feature type="transmembrane region" description="Helical" evidence="7">
    <location>
        <begin position="219"/>
        <end position="241"/>
    </location>
</feature>
<keyword evidence="2" id="KW-1003">Cell membrane</keyword>
<feature type="compositionally biased region" description="Low complexity" evidence="6">
    <location>
        <begin position="387"/>
        <end position="397"/>
    </location>
</feature>
<feature type="transmembrane region" description="Helical" evidence="7">
    <location>
        <begin position="247"/>
        <end position="267"/>
    </location>
</feature>
<evidence type="ECO:0000256" key="1">
    <source>
        <dbReference type="ARBA" id="ARBA00004651"/>
    </source>
</evidence>
<name>A0ABP5LY49_9ACTN</name>
<feature type="transmembrane region" description="Helical" evidence="7">
    <location>
        <begin position="361"/>
        <end position="382"/>
    </location>
</feature>
<reference evidence="9" key="1">
    <citation type="journal article" date="2019" name="Int. J. Syst. Evol. Microbiol.">
        <title>The Global Catalogue of Microorganisms (GCM) 10K type strain sequencing project: providing services to taxonomists for standard genome sequencing and annotation.</title>
        <authorList>
            <consortium name="The Broad Institute Genomics Platform"/>
            <consortium name="The Broad Institute Genome Sequencing Center for Infectious Disease"/>
            <person name="Wu L."/>
            <person name="Ma J."/>
        </authorList>
    </citation>
    <scope>NUCLEOTIDE SEQUENCE [LARGE SCALE GENOMIC DNA]</scope>
    <source>
        <strain evidence="9">JCM 14560</strain>
    </source>
</reference>
<evidence type="ECO:0000256" key="4">
    <source>
        <dbReference type="ARBA" id="ARBA00022989"/>
    </source>
</evidence>